<dbReference type="Proteomes" id="UP000594263">
    <property type="component" value="Unplaced"/>
</dbReference>
<proteinExistence type="predicted"/>
<reference evidence="2" key="1">
    <citation type="submission" date="2021-01" db="UniProtKB">
        <authorList>
            <consortium name="EnsemblPlants"/>
        </authorList>
    </citation>
    <scope>IDENTIFICATION</scope>
</reference>
<sequence>MFGPVTAGQSVRSGLADHQTKNSVFFNALSNPLRRNLQHCHLAQGGFNSNNVLPSEIGPRSNENAYPNLQNKESNSHSSGDSMDMHSDSPSHPSSY</sequence>
<dbReference type="PANTHER" id="PTHR33675:SF1">
    <property type="entry name" value="HOLOCARBOXYLASE SYNTHETASE"/>
    <property type="match status" value="1"/>
</dbReference>
<dbReference type="AlphaFoldDB" id="A0A7N1A2Y5"/>
<dbReference type="EnsemblPlants" id="Kaladp0070s0145.1.v1.1">
    <property type="protein sequence ID" value="Kaladp0070s0145.1.v1.1.CDS.1"/>
    <property type="gene ID" value="Kaladp0070s0145.v1.1"/>
</dbReference>
<keyword evidence="3" id="KW-1185">Reference proteome</keyword>
<feature type="region of interest" description="Disordered" evidence="1">
    <location>
        <begin position="44"/>
        <end position="96"/>
    </location>
</feature>
<evidence type="ECO:0000256" key="1">
    <source>
        <dbReference type="SAM" id="MobiDB-lite"/>
    </source>
</evidence>
<evidence type="ECO:0000313" key="3">
    <source>
        <dbReference type="Proteomes" id="UP000594263"/>
    </source>
</evidence>
<feature type="compositionally biased region" description="Polar residues" evidence="1">
    <location>
        <begin position="61"/>
        <end position="73"/>
    </location>
</feature>
<dbReference type="OMA" id="SNENAYP"/>
<dbReference type="Gramene" id="Kaladp0070s0145.1.v1.1">
    <property type="protein sequence ID" value="Kaladp0070s0145.1.v1.1.CDS.1"/>
    <property type="gene ID" value="Kaladp0070s0145.v1.1"/>
</dbReference>
<organism evidence="2 3">
    <name type="scientific">Kalanchoe fedtschenkoi</name>
    <name type="common">Lavender scallops</name>
    <name type="synonym">South American air plant</name>
    <dbReference type="NCBI Taxonomy" id="63787"/>
    <lineage>
        <taxon>Eukaryota</taxon>
        <taxon>Viridiplantae</taxon>
        <taxon>Streptophyta</taxon>
        <taxon>Embryophyta</taxon>
        <taxon>Tracheophyta</taxon>
        <taxon>Spermatophyta</taxon>
        <taxon>Magnoliopsida</taxon>
        <taxon>eudicotyledons</taxon>
        <taxon>Gunneridae</taxon>
        <taxon>Pentapetalae</taxon>
        <taxon>Saxifragales</taxon>
        <taxon>Crassulaceae</taxon>
        <taxon>Kalanchoe</taxon>
    </lineage>
</organism>
<feature type="region of interest" description="Disordered" evidence="1">
    <location>
        <begin position="1"/>
        <end position="20"/>
    </location>
</feature>
<dbReference type="PANTHER" id="PTHR33675">
    <property type="entry name" value="NUCLEAR RECEPTOR FAMILY 2 GROUP C PROTEIN"/>
    <property type="match status" value="1"/>
</dbReference>
<protein>
    <submittedName>
        <fullName evidence="2">Uncharacterized protein</fullName>
    </submittedName>
</protein>
<name>A0A7N1A2Y5_KALFE</name>
<accession>A0A7N1A2Y5</accession>
<evidence type="ECO:0000313" key="2">
    <source>
        <dbReference type="EnsemblPlants" id="Kaladp0070s0145.1.v1.1.CDS.1"/>
    </source>
</evidence>